<reference evidence="2" key="2">
    <citation type="submission" date="2023-06" db="EMBL/GenBank/DDBJ databases">
        <title>Long-read-based genome assembly of the green algal bacterivore Cymbomonas tetramitiformis.</title>
        <authorList>
            <person name="Gyaltshen Y."/>
            <person name="Rozenberg A."/>
            <person name="Paasch A."/>
            <person name="Burns J.A."/>
            <person name="Warring S."/>
            <person name="Larson R."/>
            <person name="Maurer-Alcala X."/>
            <person name="Dacks J."/>
            <person name="Kim E."/>
        </authorList>
    </citation>
    <scope>NUCLEOTIDE SEQUENCE</scope>
    <source>
        <strain evidence="2">PLY_AMNH</strain>
    </source>
</reference>
<proteinExistence type="predicted"/>
<dbReference type="EMBL" id="LGRX02032610">
    <property type="protein sequence ID" value="KAK3243850.1"/>
    <property type="molecule type" value="Genomic_DNA"/>
</dbReference>
<dbReference type="Proteomes" id="UP001190700">
    <property type="component" value="Unassembled WGS sequence"/>
</dbReference>
<dbReference type="PANTHER" id="PTHR28066:SF1">
    <property type="entry name" value="SMALL RIBOSOMAL SUBUNIT PROTEIN MS37"/>
    <property type="match status" value="1"/>
</dbReference>
<reference evidence="2 3" key="1">
    <citation type="journal article" date="2015" name="Genome Biol. Evol.">
        <title>Comparative Genomics of a Bacterivorous Green Alga Reveals Evolutionary Causalities and Consequences of Phago-Mixotrophic Mode of Nutrition.</title>
        <authorList>
            <person name="Burns J.A."/>
            <person name="Paasch A."/>
            <person name="Narechania A."/>
            <person name="Kim E."/>
        </authorList>
    </citation>
    <scope>NUCLEOTIDE SEQUENCE [LARGE SCALE GENOMIC DNA]</scope>
    <source>
        <strain evidence="2">PLY_AMNH</strain>
    </source>
</reference>
<evidence type="ECO:0000313" key="2">
    <source>
        <dbReference type="EMBL" id="KAK3261531.1"/>
    </source>
</evidence>
<evidence type="ECO:0008006" key="4">
    <source>
        <dbReference type="Google" id="ProtNLM"/>
    </source>
</evidence>
<dbReference type="SUPFAM" id="SSF47072">
    <property type="entry name" value="Cysteine alpha-hairpin motif"/>
    <property type="match status" value="1"/>
</dbReference>
<evidence type="ECO:0000313" key="3">
    <source>
        <dbReference type="Proteomes" id="UP001190700"/>
    </source>
</evidence>
<protein>
    <recommendedName>
        <fullName evidence="4">IMS import disulfide relay-system CHCH-CHCH-like Cx9C domain-containing protein</fullName>
    </recommendedName>
</protein>
<dbReference type="EMBL" id="LGRX02016841">
    <property type="protein sequence ID" value="KAK3261531.1"/>
    <property type="molecule type" value="Genomic_DNA"/>
</dbReference>
<dbReference type="AlphaFoldDB" id="A0AAE0FM82"/>
<gene>
    <name evidence="2" type="ORF">CYMTET_29563</name>
    <name evidence="1" type="ORF">CYMTET_46514</name>
</gene>
<dbReference type="GO" id="GO:0003735">
    <property type="term" value="F:structural constituent of ribosome"/>
    <property type="evidence" value="ECO:0007669"/>
    <property type="project" value="InterPro"/>
</dbReference>
<dbReference type="GO" id="GO:0032543">
    <property type="term" value="P:mitochondrial translation"/>
    <property type="evidence" value="ECO:0007669"/>
    <property type="project" value="InterPro"/>
</dbReference>
<dbReference type="InterPro" id="IPR017264">
    <property type="entry name" value="Ribosomal_mS37_fun"/>
</dbReference>
<comment type="caution">
    <text evidence="2">The sequence shown here is derived from an EMBL/GenBank/DDBJ whole genome shotgun (WGS) entry which is preliminary data.</text>
</comment>
<sequence length="78" mass="8892">MGKPKDRLYVNVKKLKQNNLACMAEMMNALTCLKDNNFTTEKCGREITQVNTCTTAQGKKNNPVTINYHLQRLAKGRF</sequence>
<dbReference type="InterPro" id="IPR009069">
    <property type="entry name" value="Cys_alpha_HP_mot_SF"/>
</dbReference>
<keyword evidence="3" id="KW-1185">Reference proteome</keyword>
<organism evidence="2 3">
    <name type="scientific">Cymbomonas tetramitiformis</name>
    <dbReference type="NCBI Taxonomy" id="36881"/>
    <lineage>
        <taxon>Eukaryota</taxon>
        <taxon>Viridiplantae</taxon>
        <taxon>Chlorophyta</taxon>
        <taxon>Pyramimonadophyceae</taxon>
        <taxon>Pyramimonadales</taxon>
        <taxon>Pyramimonadaceae</taxon>
        <taxon>Cymbomonas</taxon>
    </lineage>
</organism>
<dbReference type="PANTHER" id="PTHR28066">
    <property type="entry name" value="37S RIBOSOMAL PROTEIN MRP10, MITOCHONDRIAL"/>
    <property type="match status" value="1"/>
</dbReference>
<dbReference type="GO" id="GO:0005739">
    <property type="term" value="C:mitochondrion"/>
    <property type="evidence" value="ECO:0007669"/>
    <property type="project" value="GOC"/>
</dbReference>
<accession>A0AAE0FM82</accession>
<evidence type="ECO:0000313" key="1">
    <source>
        <dbReference type="EMBL" id="KAK3243850.1"/>
    </source>
</evidence>
<name>A0AAE0FM82_9CHLO</name>